<keyword evidence="5 8" id="KW-0418">Kinase</keyword>
<dbReference type="InterPro" id="IPR004358">
    <property type="entry name" value="Sig_transdc_His_kin-like_C"/>
</dbReference>
<evidence type="ECO:0000256" key="1">
    <source>
        <dbReference type="ARBA" id="ARBA00000085"/>
    </source>
</evidence>
<dbReference type="Gene3D" id="3.30.565.10">
    <property type="entry name" value="Histidine kinase-like ATPase, C-terminal domain"/>
    <property type="match status" value="1"/>
</dbReference>
<dbReference type="Gene3D" id="3.30.450.40">
    <property type="match status" value="2"/>
</dbReference>
<dbReference type="InterPro" id="IPR003018">
    <property type="entry name" value="GAF"/>
</dbReference>
<dbReference type="InterPro" id="IPR029016">
    <property type="entry name" value="GAF-like_dom_sf"/>
</dbReference>
<dbReference type="SUPFAM" id="SSF55874">
    <property type="entry name" value="ATPase domain of HSP90 chaperone/DNA topoisomerase II/histidine kinase"/>
    <property type="match status" value="1"/>
</dbReference>
<keyword evidence="4" id="KW-0808">Transferase</keyword>
<keyword evidence="3" id="KW-0597">Phosphoprotein</keyword>
<dbReference type="SUPFAM" id="SSF55781">
    <property type="entry name" value="GAF domain-like"/>
    <property type="match status" value="2"/>
</dbReference>
<dbReference type="KEGG" id="kbs:EPA93_32755"/>
<dbReference type="SMART" id="SM00388">
    <property type="entry name" value="HisKA"/>
    <property type="match status" value="1"/>
</dbReference>
<dbReference type="InterPro" id="IPR005467">
    <property type="entry name" value="His_kinase_dom"/>
</dbReference>
<dbReference type="GO" id="GO:0000155">
    <property type="term" value="F:phosphorelay sensor kinase activity"/>
    <property type="evidence" value="ECO:0007669"/>
    <property type="project" value="InterPro"/>
</dbReference>
<dbReference type="EMBL" id="CP035758">
    <property type="protein sequence ID" value="QBD80489.1"/>
    <property type="molecule type" value="Genomic_DNA"/>
</dbReference>
<evidence type="ECO:0000256" key="4">
    <source>
        <dbReference type="ARBA" id="ARBA00022679"/>
    </source>
</evidence>
<feature type="domain" description="Histidine kinase" evidence="7">
    <location>
        <begin position="642"/>
        <end position="884"/>
    </location>
</feature>
<dbReference type="PANTHER" id="PTHR43711">
    <property type="entry name" value="TWO-COMPONENT HISTIDINE KINASE"/>
    <property type="match status" value="1"/>
</dbReference>
<dbReference type="EC" id="2.7.13.3" evidence="2"/>
<evidence type="ECO:0000256" key="6">
    <source>
        <dbReference type="ARBA" id="ARBA00023012"/>
    </source>
</evidence>
<dbReference type="InterPro" id="IPR036890">
    <property type="entry name" value="HATPase_C_sf"/>
</dbReference>
<accession>A0A4P6JXK5</accession>
<dbReference type="AlphaFoldDB" id="A0A4P6JXK5"/>
<gene>
    <name evidence="8" type="ORF">EPA93_32755</name>
</gene>
<dbReference type="PROSITE" id="PS50109">
    <property type="entry name" value="HIS_KIN"/>
    <property type="match status" value="1"/>
</dbReference>
<dbReference type="InterPro" id="IPR003661">
    <property type="entry name" value="HisK_dim/P_dom"/>
</dbReference>
<evidence type="ECO:0000256" key="2">
    <source>
        <dbReference type="ARBA" id="ARBA00012438"/>
    </source>
</evidence>
<dbReference type="Proteomes" id="UP000290365">
    <property type="component" value="Chromosome"/>
</dbReference>
<dbReference type="SUPFAM" id="SSF47384">
    <property type="entry name" value="Homodimeric domain of signal transducing histidine kinase"/>
    <property type="match status" value="1"/>
</dbReference>
<keyword evidence="6" id="KW-0902">Two-component regulatory system</keyword>
<dbReference type="RefSeq" id="WP_129891553.1">
    <property type="nucleotide sequence ID" value="NZ_CP035758.1"/>
</dbReference>
<dbReference type="SMART" id="SM00387">
    <property type="entry name" value="HATPase_c"/>
    <property type="match status" value="1"/>
</dbReference>
<keyword evidence="9" id="KW-1185">Reference proteome</keyword>
<proteinExistence type="predicted"/>
<dbReference type="InterPro" id="IPR003594">
    <property type="entry name" value="HATPase_dom"/>
</dbReference>
<reference evidence="8 9" key="1">
    <citation type="submission" date="2019-01" db="EMBL/GenBank/DDBJ databases">
        <title>Ktedonosporobacter rubrisoli SCAWS-G2.</title>
        <authorList>
            <person name="Huang Y."/>
            <person name="Yan B."/>
        </authorList>
    </citation>
    <scope>NUCLEOTIDE SEQUENCE [LARGE SCALE GENOMIC DNA]</scope>
    <source>
        <strain evidence="8 9">SCAWS-G2</strain>
    </source>
</reference>
<evidence type="ECO:0000256" key="5">
    <source>
        <dbReference type="ARBA" id="ARBA00022777"/>
    </source>
</evidence>
<dbReference type="SMART" id="SM00065">
    <property type="entry name" value="GAF"/>
    <property type="match status" value="2"/>
</dbReference>
<sequence length="905" mass="101248">MSTSTWGSLEQHNDEGYPSSLLKILLKQMMARFAAQGACLALPDESIGQMRIRLHLRMRNAQSSIANLEPGHMRPSRRRMAVQLMNNALSSASPERLRHAASAGQDEEVEELTAQQCPFLAVGSVYTRGVDLIGHAWLRNDAFVMSHDEYVASDRAGNPLPFNMDVVPSSYLVVPVQEATLVESPRGQKQKPPVIAVIVLYRVAGGLGSSFHPRQRAEAMTYVERVALYLQNDSLQRSQHRAREYLQRLQAISTAFPTSVKLSDLIENMYQFTSQVVDVSSMLLTLYDRDTERIYDVFAICNGVRIDSLAEQAAILQKEERPVWWQVTQEEKCMLHFSPAQDVQKANAFRELLSGMWGDQRKAESFLFLPMKMFNRVIGSLSITSKHSHAYHDEEILVLETMVQIVTVSIENAKLYERDRQLLQKGKQREGQLAAINSALLSISSVLNLSELLNSFVHSVAELVNVEICVFLRVSPSSDTLVAQAIYGFSSVSQVDDGSGLPPVTPPRNQAEHDTLINRITIPFKGTFLEEMVNEVFFYLEESEMEELAQKCDEGGIIFLREMQIRQILMIPMSYQSELVGMLAVPIMEEGRFFKPNEVGILQAICAQATSAVRNAQLFEQKEEAYAELQHMDKLKDEFLVTASHELRTPLSAISGYASLLQRQSSRISAQQVLRFASKISSAAQQLTDLVANMTEAAKMGAVDKKLALQMGPVQVRAAAEIAANMLTLSKEQVLDIDADPYLWVNGDALHFRQVMTNLLENAAKYSPPASRIRLSASVMTLAEISEQLSADQVDHTLLLEQPEQSVVVIRVQDQGEGILPDDQQRIFDKFVRAPRSLTTPVRGAGLGLFICRRYIEAMSGRLWLEQSIPNEGSTFSFYLPRIDPPVELGEQDTGEYRITRNLGG</sequence>
<dbReference type="Pfam" id="PF00512">
    <property type="entry name" value="HisKA"/>
    <property type="match status" value="1"/>
</dbReference>
<dbReference type="InterPro" id="IPR050736">
    <property type="entry name" value="Sensor_HK_Regulatory"/>
</dbReference>
<dbReference type="InterPro" id="IPR036097">
    <property type="entry name" value="HisK_dim/P_sf"/>
</dbReference>
<dbReference type="PRINTS" id="PR00344">
    <property type="entry name" value="BCTRLSENSOR"/>
</dbReference>
<comment type="catalytic activity">
    <reaction evidence="1">
        <text>ATP + protein L-histidine = ADP + protein N-phospho-L-histidine.</text>
        <dbReference type="EC" id="2.7.13.3"/>
    </reaction>
</comment>
<organism evidence="8 9">
    <name type="scientific">Ktedonosporobacter rubrisoli</name>
    <dbReference type="NCBI Taxonomy" id="2509675"/>
    <lineage>
        <taxon>Bacteria</taxon>
        <taxon>Bacillati</taxon>
        <taxon>Chloroflexota</taxon>
        <taxon>Ktedonobacteria</taxon>
        <taxon>Ktedonobacterales</taxon>
        <taxon>Ktedonosporobacteraceae</taxon>
        <taxon>Ktedonosporobacter</taxon>
    </lineage>
</organism>
<evidence type="ECO:0000313" key="9">
    <source>
        <dbReference type="Proteomes" id="UP000290365"/>
    </source>
</evidence>
<protein>
    <recommendedName>
        <fullName evidence="2">histidine kinase</fullName>
        <ecNumber evidence="2">2.7.13.3</ecNumber>
    </recommendedName>
</protein>
<dbReference type="Gene3D" id="1.10.287.130">
    <property type="match status" value="1"/>
</dbReference>
<dbReference type="OrthoDB" id="135732at2"/>
<evidence type="ECO:0000256" key="3">
    <source>
        <dbReference type="ARBA" id="ARBA00022553"/>
    </source>
</evidence>
<dbReference type="Pfam" id="PF02518">
    <property type="entry name" value="HATPase_c"/>
    <property type="match status" value="1"/>
</dbReference>
<name>A0A4P6JXK5_KTERU</name>
<evidence type="ECO:0000313" key="8">
    <source>
        <dbReference type="EMBL" id="QBD80489.1"/>
    </source>
</evidence>
<evidence type="ECO:0000259" key="7">
    <source>
        <dbReference type="PROSITE" id="PS50109"/>
    </source>
</evidence>
<dbReference type="CDD" id="cd00082">
    <property type="entry name" value="HisKA"/>
    <property type="match status" value="1"/>
</dbReference>
<dbReference type="PANTHER" id="PTHR43711:SF1">
    <property type="entry name" value="HISTIDINE KINASE 1"/>
    <property type="match status" value="1"/>
</dbReference>